<feature type="transmembrane region" description="Helical" evidence="1">
    <location>
        <begin position="269"/>
        <end position="291"/>
    </location>
</feature>
<dbReference type="RefSeq" id="WP_212323912.1">
    <property type="nucleotide sequence ID" value="NZ_AP024463.1"/>
</dbReference>
<dbReference type="Proteomes" id="UP000678513">
    <property type="component" value="Chromosome"/>
</dbReference>
<keyword evidence="1" id="KW-0812">Transmembrane</keyword>
<feature type="transmembrane region" description="Helical" evidence="1">
    <location>
        <begin position="214"/>
        <end position="232"/>
    </location>
</feature>
<evidence type="ECO:0000313" key="2">
    <source>
        <dbReference type="EMBL" id="QUC08259.1"/>
    </source>
</evidence>
<accession>A0ABX7Y4X8</accession>
<evidence type="ECO:0000313" key="3">
    <source>
        <dbReference type="Proteomes" id="UP000678513"/>
    </source>
</evidence>
<dbReference type="EMBL" id="CP072384">
    <property type="protein sequence ID" value="QUC08259.1"/>
    <property type="molecule type" value="Genomic_DNA"/>
</dbReference>
<gene>
    <name evidence="2" type="ORF">J5A65_00435</name>
</gene>
<feature type="transmembrane region" description="Helical" evidence="1">
    <location>
        <begin position="187"/>
        <end position="207"/>
    </location>
</feature>
<proteinExistence type="predicted"/>
<reference evidence="2 3" key="1">
    <citation type="submission" date="2021-03" db="EMBL/GenBank/DDBJ databases">
        <title>Human Oral Microbial Genomes.</title>
        <authorList>
            <person name="Johnston C.D."/>
            <person name="Chen T."/>
            <person name="Dewhirst F.E."/>
        </authorList>
    </citation>
    <scope>NUCLEOTIDE SEQUENCE [LARGE SCALE GENOMIC DNA]</scope>
    <source>
        <strain evidence="2 3">DSMZ 100122</strain>
    </source>
</reference>
<evidence type="ECO:0008006" key="4">
    <source>
        <dbReference type="Google" id="ProtNLM"/>
    </source>
</evidence>
<keyword evidence="1" id="KW-1133">Transmembrane helix</keyword>
<name>A0ABX7Y4X8_9ACTN</name>
<keyword evidence="3" id="KW-1185">Reference proteome</keyword>
<organism evidence="2 3">
    <name type="scientific">Arachnia rubra</name>
    <dbReference type="NCBI Taxonomy" id="1547448"/>
    <lineage>
        <taxon>Bacteria</taxon>
        <taxon>Bacillati</taxon>
        <taxon>Actinomycetota</taxon>
        <taxon>Actinomycetes</taxon>
        <taxon>Propionibacteriales</taxon>
        <taxon>Propionibacteriaceae</taxon>
        <taxon>Arachnia</taxon>
    </lineage>
</organism>
<sequence>MRNVFASLLFLGALLMGLVGSVLHWGDYVARSPEPTVRLAQSIMHDEAVINAISDQLQSAVDKQLPEVAKQIPGLRDRLPELVKRGVDAATSDDQAQATWQSVLDETRRTLVTDLTQYNSRQTSTVPSVWVKLDPLVDLVWKNVKESADPATQALLANVQVPQNVRVKATDLTHSQADSIGQALNLVSYWGIAYLVAAVLLVAGMLVGTKRARWVMLIVFPALGTAGVSALQHTTMITFNDPSSQLATTLGNRVATQLSGSLATWLDGFKYLCVALQVVGIVGTVIAVNVYRRRRMNNYSYQAQ</sequence>
<keyword evidence="1" id="KW-0472">Membrane</keyword>
<evidence type="ECO:0000256" key="1">
    <source>
        <dbReference type="SAM" id="Phobius"/>
    </source>
</evidence>
<protein>
    <recommendedName>
        <fullName evidence="4">Integral membrane protein</fullName>
    </recommendedName>
</protein>